<name>A0A1M5MXL7_9FIRM</name>
<evidence type="ECO:0000313" key="2">
    <source>
        <dbReference type="EMBL" id="SHG82048.1"/>
    </source>
</evidence>
<evidence type="ECO:0000313" key="3">
    <source>
        <dbReference type="Proteomes" id="UP000243255"/>
    </source>
</evidence>
<evidence type="ECO:0000256" key="1">
    <source>
        <dbReference type="SAM" id="SignalP"/>
    </source>
</evidence>
<dbReference type="Proteomes" id="UP000243255">
    <property type="component" value="Unassembled WGS sequence"/>
</dbReference>
<keyword evidence="1" id="KW-0732">Signal</keyword>
<dbReference type="EMBL" id="FQWX01000008">
    <property type="protein sequence ID" value="SHG82048.1"/>
    <property type="molecule type" value="Genomic_DNA"/>
</dbReference>
<evidence type="ECO:0008006" key="4">
    <source>
        <dbReference type="Google" id="ProtNLM"/>
    </source>
</evidence>
<dbReference type="RefSeq" id="WP_073125018.1">
    <property type="nucleotide sequence ID" value="NZ_BAABCH010000002.1"/>
</dbReference>
<reference evidence="3" key="1">
    <citation type="submission" date="2016-11" db="EMBL/GenBank/DDBJ databases">
        <authorList>
            <person name="Varghese N."/>
            <person name="Submissions S."/>
        </authorList>
    </citation>
    <scope>NUCLEOTIDE SEQUENCE [LARGE SCALE GENOMIC DNA]</scope>
    <source>
        <strain evidence="3">DSM 2635</strain>
    </source>
</reference>
<accession>A0A1M5MXL7</accession>
<dbReference type="OrthoDB" id="1752706at2"/>
<protein>
    <recommendedName>
        <fullName evidence="4">LysM domain-containing protein</fullName>
    </recommendedName>
</protein>
<dbReference type="AlphaFoldDB" id="A0A1M5MXL7"/>
<proteinExistence type="predicted"/>
<feature type="chain" id="PRO_5039265984" description="LysM domain-containing protein" evidence="1">
    <location>
        <begin position="19"/>
        <end position="131"/>
    </location>
</feature>
<keyword evidence="3" id="KW-1185">Reference proteome</keyword>
<feature type="signal peptide" evidence="1">
    <location>
        <begin position="1"/>
        <end position="18"/>
    </location>
</feature>
<organism evidence="2 3">
    <name type="scientific">Asaccharospora irregularis DSM 2635</name>
    <dbReference type="NCBI Taxonomy" id="1121321"/>
    <lineage>
        <taxon>Bacteria</taxon>
        <taxon>Bacillati</taxon>
        <taxon>Bacillota</taxon>
        <taxon>Clostridia</taxon>
        <taxon>Peptostreptococcales</taxon>
        <taxon>Peptostreptococcaceae</taxon>
        <taxon>Asaccharospora</taxon>
    </lineage>
</organism>
<sequence length="131" mass="14983">MKYILIFLLILSFIGPSADKGDSIPSVVRKGVYNYITCLDSSFDYLVDNVPAISNLAEVPYKRTYKKVMKDRYFTKHLISPNETLDEIIKSYNSDIDDIDDFRKVIVKENPGIVSESYEIKSGEYVVIPTK</sequence>
<gene>
    <name evidence="2" type="ORF">SAMN04488530_10859</name>
</gene>